<evidence type="ECO:0000259" key="1">
    <source>
        <dbReference type="PROSITE" id="PS50943"/>
    </source>
</evidence>
<accession>A0AAE9YUD5</accession>
<gene>
    <name evidence="2" type="ORF">SG35_003110</name>
</gene>
<organism evidence="2 3">
    <name type="scientific">Thalassomonas actiniarum</name>
    <dbReference type="NCBI Taxonomy" id="485447"/>
    <lineage>
        <taxon>Bacteria</taxon>
        <taxon>Pseudomonadati</taxon>
        <taxon>Pseudomonadota</taxon>
        <taxon>Gammaproteobacteria</taxon>
        <taxon>Alteromonadales</taxon>
        <taxon>Colwelliaceae</taxon>
        <taxon>Thalassomonas</taxon>
    </lineage>
</organism>
<dbReference type="PROSITE" id="PS50943">
    <property type="entry name" value="HTH_CROC1"/>
    <property type="match status" value="1"/>
</dbReference>
<dbReference type="EMBL" id="CP059735">
    <property type="protein sequence ID" value="WDD99677.1"/>
    <property type="molecule type" value="Genomic_DNA"/>
</dbReference>
<reference evidence="2 3" key="1">
    <citation type="journal article" date="2015" name="Genome Announc.">
        <title>Draft Genome Sequences of Marine Isolates of Thalassomonas viridans and Thalassomonas actiniarum.</title>
        <authorList>
            <person name="Olonade I."/>
            <person name="van Zyl L.J."/>
            <person name="Trindade M."/>
        </authorList>
    </citation>
    <scope>NUCLEOTIDE SEQUENCE [LARGE SCALE GENOMIC DNA]</scope>
    <source>
        <strain evidence="2 3">A5K-106</strain>
    </source>
</reference>
<dbReference type="RefSeq" id="WP_053043314.1">
    <property type="nucleotide sequence ID" value="NZ_CP059735.1"/>
</dbReference>
<dbReference type="InterPro" id="IPR010982">
    <property type="entry name" value="Lambda_DNA-bd_dom_sf"/>
</dbReference>
<dbReference type="SUPFAM" id="SSF47413">
    <property type="entry name" value="lambda repressor-like DNA-binding domains"/>
    <property type="match status" value="1"/>
</dbReference>
<feature type="domain" description="HTH cro/C1-type" evidence="1">
    <location>
        <begin position="13"/>
        <end position="43"/>
    </location>
</feature>
<proteinExistence type="predicted"/>
<dbReference type="InterPro" id="IPR001387">
    <property type="entry name" value="Cro/C1-type_HTH"/>
</dbReference>
<reference evidence="2 3" key="2">
    <citation type="journal article" date="2022" name="Mar. Drugs">
        <title>Bioassay-Guided Fractionation Leads to the Detection of Cholic Acid Generated by the Rare Thalassomonas sp.</title>
        <authorList>
            <person name="Pheiffer F."/>
            <person name="Schneider Y.K."/>
            <person name="Hansen E.H."/>
            <person name="Andersen J.H."/>
            <person name="Isaksson J."/>
            <person name="Busche T."/>
            <person name="R C."/>
            <person name="Kalinowski J."/>
            <person name="Zyl L.V."/>
            <person name="Trindade M."/>
        </authorList>
    </citation>
    <scope>NUCLEOTIDE SEQUENCE [LARGE SCALE GENOMIC DNA]</scope>
    <source>
        <strain evidence="2 3">A5K-106</strain>
    </source>
</reference>
<dbReference type="Pfam" id="PF01381">
    <property type="entry name" value="HTH_3"/>
    <property type="match status" value="1"/>
</dbReference>
<dbReference type="Gene3D" id="1.10.260.40">
    <property type="entry name" value="lambda repressor-like DNA-binding domains"/>
    <property type="match status" value="1"/>
</dbReference>
<protein>
    <submittedName>
        <fullName evidence="2">Helix-turn-helix domain-containing protein</fullName>
    </submittedName>
</protein>
<evidence type="ECO:0000313" key="3">
    <source>
        <dbReference type="Proteomes" id="UP000032568"/>
    </source>
</evidence>
<sequence length="86" mass="9702">MYKYDKAKMVDDLKQMRLDSGMSQKALGQRIGLSRETIVAIENKYPGAIATLEMDTVKLWFRACKGKADPSILLRFKNGLIAFFGV</sequence>
<dbReference type="Proteomes" id="UP000032568">
    <property type="component" value="Chromosome"/>
</dbReference>
<name>A0AAE9YUD5_9GAMM</name>
<dbReference type="AlphaFoldDB" id="A0AAE9YUD5"/>
<dbReference type="GO" id="GO:0003677">
    <property type="term" value="F:DNA binding"/>
    <property type="evidence" value="ECO:0007669"/>
    <property type="project" value="InterPro"/>
</dbReference>
<dbReference type="KEGG" id="tact:SG35_003110"/>
<dbReference type="CDD" id="cd00093">
    <property type="entry name" value="HTH_XRE"/>
    <property type="match status" value="1"/>
</dbReference>
<keyword evidence="3" id="KW-1185">Reference proteome</keyword>
<evidence type="ECO:0000313" key="2">
    <source>
        <dbReference type="EMBL" id="WDD99677.1"/>
    </source>
</evidence>